<dbReference type="PANTHER" id="PTHR43180:SF66">
    <property type="entry name" value="SHORT-CHAIN DEHYDROGENASE_REDUCTASE FAMILY PROTEIN"/>
    <property type="match status" value="1"/>
</dbReference>
<evidence type="ECO:0000313" key="5">
    <source>
        <dbReference type="EMBL" id="ETN39396.1"/>
    </source>
</evidence>
<keyword evidence="2" id="KW-0521">NADP</keyword>
<dbReference type="InterPro" id="IPR036291">
    <property type="entry name" value="NAD(P)-bd_dom_sf"/>
</dbReference>
<proteinExistence type="inferred from homology"/>
<name>W2RSC9_CYPE1</name>
<dbReference type="InterPro" id="IPR002347">
    <property type="entry name" value="SDR_fam"/>
</dbReference>
<evidence type="ECO:0000313" key="6">
    <source>
        <dbReference type="Proteomes" id="UP000030752"/>
    </source>
</evidence>
<evidence type="ECO:0000256" key="3">
    <source>
        <dbReference type="ARBA" id="ARBA00023002"/>
    </source>
</evidence>
<dbReference type="Pfam" id="PF00106">
    <property type="entry name" value="adh_short"/>
    <property type="match status" value="1"/>
</dbReference>
<dbReference type="eggNOG" id="KOG0725">
    <property type="taxonomic scope" value="Eukaryota"/>
</dbReference>
<evidence type="ECO:0000256" key="4">
    <source>
        <dbReference type="RuleBase" id="RU000363"/>
    </source>
</evidence>
<sequence length="305" mass="32263">MHNQISLDGELLGELTSKTAIVTGGAGGIGAATVKLLSSKGANVVLADLESSRSAAESLISGLSKPDKALFVPCNILDWPQMNDAFKSAISVFGRVDIVVANAGTMESKMVLDLDDDHEDGEPKEPTEAYRVIDINLKGTLNTLKLGLHYLAKTSTAQSPGSIVLVSSTSGYFGGTGVTAYVASKHGVVGLLRSAQVEAKKRHVRVNGVAPFFTPTAITAAYSQRWREKGLEANTPDNVAGAIAHTAVDRTLMGACVLTAGKYMRELEHTRAAMIPDWIGEDLAGLFASGMQFFEEIGGYPLPRL</sequence>
<organism evidence="5 6">
    <name type="scientific">Cyphellophora europaea (strain CBS 101466)</name>
    <name type="common">Phialophora europaea</name>
    <dbReference type="NCBI Taxonomy" id="1220924"/>
    <lineage>
        <taxon>Eukaryota</taxon>
        <taxon>Fungi</taxon>
        <taxon>Dikarya</taxon>
        <taxon>Ascomycota</taxon>
        <taxon>Pezizomycotina</taxon>
        <taxon>Eurotiomycetes</taxon>
        <taxon>Chaetothyriomycetidae</taxon>
        <taxon>Chaetothyriales</taxon>
        <taxon>Cyphellophoraceae</taxon>
        <taxon>Cyphellophora</taxon>
    </lineage>
</organism>
<dbReference type="GeneID" id="19972958"/>
<dbReference type="Proteomes" id="UP000030752">
    <property type="component" value="Unassembled WGS sequence"/>
</dbReference>
<evidence type="ECO:0000256" key="2">
    <source>
        <dbReference type="ARBA" id="ARBA00022857"/>
    </source>
</evidence>
<keyword evidence="3" id="KW-0560">Oxidoreductase</keyword>
<dbReference type="InterPro" id="IPR020904">
    <property type="entry name" value="Sc_DH/Rdtase_CS"/>
</dbReference>
<reference evidence="5 6" key="1">
    <citation type="submission" date="2013-03" db="EMBL/GenBank/DDBJ databases">
        <title>The Genome Sequence of Phialophora europaea CBS 101466.</title>
        <authorList>
            <consortium name="The Broad Institute Genomics Platform"/>
            <person name="Cuomo C."/>
            <person name="de Hoog S."/>
            <person name="Gorbushina A."/>
            <person name="Walker B."/>
            <person name="Young S.K."/>
            <person name="Zeng Q."/>
            <person name="Gargeya S."/>
            <person name="Fitzgerald M."/>
            <person name="Haas B."/>
            <person name="Abouelleil A."/>
            <person name="Allen A.W."/>
            <person name="Alvarado L."/>
            <person name="Arachchi H.M."/>
            <person name="Berlin A.M."/>
            <person name="Chapman S.B."/>
            <person name="Gainer-Dewar J."/>
            <person name="Goldberg J."/>
            <person name="Griggs A."/>
            <person name="Gujja S."/>
            <person name="Hansen M."/>
            <person name="Howarth C."/>
            <person name="Imamovic A."/>
            <person name="Ireland A."/>
            <person name="Larimer J."/>
            <person name="McCowan C."/>
            <person name="Murphy C."/>
            <person name="Pearson M."/>
            <person name="Poon T.W."/>
            <person name="Priest M."/>
            <person name="Roberts A."/>
            <person name="Saif S."/>
            <person name="Shea T."/>
            <person name="Sisk P."/>
            <person name="Sykes S."/>
            <person name="Wortman J."/>
            <person name="Nusbaum C."/>
            <person name="Birren B."/>
        </authorList>
    </citation>
    <scope>NUCLEOTIDE SEQUENCE [LARGE SCALE GENOMIC DNA]</scope>
    <source>
        <strain evidence="5 6">CBS 101466</strain>
    </source>
</reference>
<protein>
    <submittedName>
        <fullName evidence="5">Uncharacterized protein</fullName>
    </submittedName>
</protein>
<dbReference type="AlphaFoldDB" id="W2RSC9"/>
<dbReference type="HOGENOM" id="CLU_010194_13_1_1"/>
<dbReference type="PANTHER" id="PTHR43180">
    <property type="entry name" value="3-OXOACYL-(ACYL-CARRIER-PROTEIN) REDUCTASE (AFU_ORTHOLOGUE AFUA_6G11210)"/>
    <property type="match status" value="1"/>
</dbReference>
<dbReference type="OrthoDB" id="5371740at2759"/>
<dbReference type="PROSITE" id="PS00061">
    <property type="entry name" value="ADH_SHORT"/>
    <property type="match status" value="1"/>
</dbReference>
<keyword evidence="6" id="KW-1185">Reference proteome</keyword>
<evidence type="ECO:0000256" key="1">
    <source>
        <dbReference type="ARBA" id="ARBA00006484"/>
    </source>
</evidence>
<dbReference type="Gene3D" id="3.40.50.720">
    <property type="entry name" value="NAD(P)-binding Rossmann-like Domain"/>
    <property type="match status" value="1"/>
</dbReference>
<dbReference type="PRINTS" id="PR00080">
    <property type="entry name" value="SDRFAMILY"/>
</dbReference>
<dbReference type="RefSeq" id="XP_008718181.1">
    <property type="nucleotide sequence ID" value="XM_008719959.1"/>
</dbReference>
<dbReference type="GO" id="GO:0016491">
    <property type="term" value="F:oxidoreductase activity"/>
    <property type="evidence" value="ECO:0007669"/>
    <property type="project" value="UniProtKB-KW"/>
</dbReference>
<dbReference type="STRING" id="1220924.W2RSC9"/>
<comment type="similarity">
    <text evidence="1 4">Belongs to the short-chain dehydrogenases/reductases (SDR) family.</text>
</comment>
<dbReference type="VEuPathDB" id="FungiDB:HMPREF1541_05619"/>
<dbReference type="PRINTS" id="PR00081">
    <property type="entry name" value="GDHRDH"/>
</dbReference>
<gene>
    <name evidence="5" type="ORF">HMPREF1541_05619</name>
</gene>
<dbReference type="SUPFAM" id="SSF51735">
    <property type="entry name" value="NAD(P)-binding Rossmann-fold domains"/>
    <property type="match status" value="1"/>
</dbReference>
<dbReference type="InParanoid" id="W2RSC9"/>
<dbReference type="EMBL" id="KB822721">
    <property type="protein sequence ID" value="ETN39396.1"/>
    <property type="molecule type" value="Genomic_DNA"/>
</dbReference>
<accession>W2RSC9</accession>